<dbReference type="RefSeq" id="WP_192037577.1">
    <property type="nucleotide sequence ID" value="NZ_JACYWE010000001.1"/>
</dbReference>
<sequence>MTAHHRVAEARELGFKLLDVTKRMSEDFDAIAVSLGLTPLQARTVLEMDAPSPMRALAESMGCDASNVTGLADRLERLGIVERVPGADRRVKLLALTDRGAELREELARMVAEGSTVMARLDRSERAALEQLLDKLLG</sequence>
<dbReference type="GO" id="GO:0006950">
    <property type="term" value="P:response to stress"/>
    <property type="evidence" value="ECO:0007669"/>
    <property type="project" value="TreeGrafter"/>
</dbReference>
<comment type="caution">
    <text evidence="2">The sequence shown here is derived from an EMBL/GenBank/DDBJ whole genome shotgun (WGS) entry which is preliminary data.</text>
</comment>
<dbReference type="InterPro" id="IPR000835">
    <property type="entry name" value="HTH_MarR-typ"/>
</dbReference>
<dbReference type="SMART" id="SM00347">
    <property type="entry name" value="HTH_MARR"/>
    <property type="match status" value="1"/>
</dbReference>
<feature type="domain" description="HTH marR-type" evidence="1">
    <location>
        <begin position="10"/>
        <end position="138"/>
    </location>
</feature>
<dbReference type="GO" id="GO:0003700">
    <property type="term" value="F:DNA-binding transcription factor activity"/>
    <property type="evidence" value="ECO:0007669"/>
    <property type="project" value="InterPro"/>
</dbReference>
<dbReference type="EMBL" id="JACYWE010000001">
    <property type="protein sequence ID" value="MBD8505099.1"/>
    <property type="molecule type" value="Genomic_DNA"/>
</dbReference>
<accession>A0A927PKS8</accession>
<evidence type="ECO:0000259" key="1">
    <source>
        <dbReference type="PROSITE" id="PS50995"/>
    </source>
</evidence>
<dbReference type="InterPro" id="IPR036388">
    <property type="entry name" value="WH-like_DNA-bd_sf"/>
</dbReference>
<dbReference type="InterPro" id="IPR039422">
    <property type="entry name" value="MarR/SlyA-like"/>
</dbReference>
<evidence type="ECO:0000313" key="3">
    <source>
        <dbReference type="Proteomes" id="UP000642993"/>
    </source>
</evidence>
<dbReference type="PANTHER" id="PTHR33164">
    <property type="entry name" value="TRANSCRIPTIONAL REGULATOR, MARR FAMILY"/>
    <property type="match status" value="1"/>
</dbReference>
<name>A0A927PKS8_9ACTN</name>
<dbReference type="PROSITE" id="PS50995">
    <property type="entry name" value="HTH_MARR_2"/>
    <property type="match status" value="1"/>
</dbReference>
<gene>
    <name evidence="2" type="ORF">HT102_01165</name>
</gene>
<evidence type="ECO:0000313" key="2">
    <source>
        <dbReference type="EMBL" id="MBD8505099.1"/>
    </source>
</evidence>
<protein>
    <submittedName>
        <fullName evidence="2">MarR family transcriptional regulator</fullName>
    </submittedName>
</protein>
<reference evidence="2" key="1">
    <citation type="submission" date="2020-09" db="EMBL/GenBank/DDBJ databases">
        <title>Hoyosella lacisalsi sp. nov., a halotolerant actinobacterium isolated from soil of Lake Gudzhirganskoe.</title>
        <authorList>
            <person name="Yang Q."/>
            <person name="Guo P.Y."/>
            <person name="Liu S.W."/>
            <person name="Li F.N."/>
            <person name="Sun C.H."/>
        </authorList>
    </citation>
    <scope>NUCLEOTIDE SEQUENCE</scope>
    <source>
        <strain evidence="2">G463</strain>
    </source>
</reference>
<organism evidence="2 3">
    <name type="scientific">Lolliginicoccus lacisalsi</name>
    <dbReference type="NCBI Taxonomy" id="2742202"/>
    <lineage>
        <taxon>Bacteria</taxon>
        <taxon>Bacillati</taxon>
        <taxon>Actinomycetota</taxon>
        <taxon>Actinomycetes</taxon>
        <taxon>Mycobacteriales</taxon>
        <taxon>Hoyosellaceae</taxon>
        <taxon>Lolliginicoccus</taxon>
    </lineage>
</organism>
<dbReference type="Pfam" id="PF01047">
    <property type="entry name" value="MarR"/>
    <property type="match status" value="1"/>
</dbReference>
<proteinExistence type="predicted"/>
<keyword evidence="3" id="KW-1185">Reference proteome</keyword>
<dbReference type="SUPFAM" id="SSF46785">
    <property type="entry name" value="Winged helix' DNA-binding domain"/>
    <property type="match status" value="1"/>
</dbReference>
<dbReference type="InterPro" id="IPR036390">
    <property type="entry name" value="WH_DNA-bd_sf"/>
</dbReference>
<dbReference type="Gene3D" id="1.10.10.10">
    <property type="entry name" value="Winged helix-like DNA-binding domain superfamily/Winged helix DNA-binding domain"/>
    <property type="match status" value="1"/>
</dbReference>
<dbReference type="Proteomes" id="UP000642993">
    <property type="component" value="Unassembled WGS sequence"/>
</dbReference>
<dbReference type="PANTHER" id="PTHR33164:SF57">
    <property type="entry name" value="MARR-FAMILY TRANSCRIPTIONAL REGULATOR"/>
    <property type="match status" value="1"/>
</dbReference>
<dbReference type="AlphaFoldDB" id="A0A927PKS8"/>